<feature type="region of interest" description="Disordered" evidence="1">
    <location>
        <begin position="332"/>
        <end position="424"/>
    </location>
</feature>
<feature type="region of interest" description="Disordered" evidence="1">
    <location>
        <begin position="486"/>
        <end position="531"/>
    </location>
</feature>
<evidence type="ECO:0000313" key="2">
    <source>
        <dbReference type="EMBL" id="EKX39681.1"/>
    </source>
</evidence>
<protein>
    <submittedName>
        <fullName evidence="2 3">Uncharacterized protein</fullName>
    </submittedName>
</protein>
<dbReference type="RefSeq" id="XP_005826661.1">
    <property type="nucleotide sequence ID" value="XM_005826604.1"/>
</dbReference>
<feature type="compositionally biased region" description="Basic and acidic residues" evidence="1">
    <location>
        <begin position="266"/>
        <end position="277"/>
    </location>
</feature>
<feature type="compositionally biased region" description="Basic and acidic residues" evidence="1">
    <location>
        <begin position="7"/>
        <end position="42"/>
    </location>
</feature>
<dbReference type="GeneID" id="17296511"/>
<feature type="compositionally biased region" description="Basic and acidic residues" evidence="1">
    <location>
        <begin position="513"/>
        <end position="531"/>
    </location>
</feature>
<dbReference type="Proteomes" id="UP000011087">
    <property type="component" value="Unassembled WGS sequence"/>
</dbReference>
<evidence type="ECO:0000313" key="4">
    <source>
        <dbReference type="Proteomes" id="UP000011087"/>
    </source>
</evidence>
<name>L1ITT8_GUITC</name>
<reference evidence="3" key="3">
    <citation type="submission" date="2015-06" db="UniProtKB">
        <authorList>
            <consortium name="EnsemblProtists"/>
        </authorList>
    </citation>
    <scope>IDENTIFICATION</scope>
</reference>
<keyword evidence="4" id="KW-1185">Reference proteome</keyword>
<gene>
    <name evidence="2" type="ORF">GUITHDRAFT_143271</name>
</gene>
<feature type="region of interest" description="Disordered" evidence="1">
    <location>
        <begin position="1"/>
        <end position="42"/>
    </location>
</feature>
<proteinExistence type="predicted"/>
<evidence type="ECO:0000256" key="1">
    <source>
        <dbReference type="SAM" id="MobiDB-lite"/>
    </source>
</evidence>
<dbReference type="AlphaFoldDB" id="L1ITT8"/>
<organism evidence="2">
    <name type="scientific">Guillardia theta (strain CCMP2712)</name>
    <name type="common">Cryptophyte</name>
    <dbReference type="NCBI Taxonomy" id="905079"/>
    <lineage>
        <taxon>Eukaryota</taxon>
        <taxon>Cryptophyceae</taxon>
        <taxon>Pyrenomonadales</taxon>
        <taxon>Geminigeraceae</taxon>
        <taxon>Guillardia</taxon>
    </lineage>
</organism>
<accession>L1ITT8</accession>
<feature type="region of interest" description="Disordered" evidence="1">
    <location>
        <begin position="246"/>
        <end position="284"/>
    </location>
</feature>
<evidence type="ECO:0000313" key="3">
    <source>
        <dbReference type="EnsemblProtists" id="EKX39681"/>
    </source>
</evidence>
<feature type="compositionally biased region" description="Basic and acidic residues" evidence="1">
    <location>
        <begin position="346"/>
        <end position="362"/>
    </location>
</feature>
<feature type="compositionally biased region" description="Basic and acidic residues" evidence="1">
    <location>
        <begin position="246"/>
        <end position="258"/>
    </location>
</feature>
<reference evidence="2 4" key="1">
    <citation type="journal article" date="2012" name="Nature">
        <title>Algal genomes reveal evolutionary mosaicism and the fate of nucleomorphs.</title>
        <authorList>
            <consortium name="DOE Joint Genome Institute"/>
            <person name="Curtis B.A."/>
            <person name="Tanifuji G."/>
            <person name="Burki F."/>
            <person name="Gruber A."/>
            <person name="Irimia M."/>
            <person name="Maruyama S."/>
            <person name="Arias M.C."/>
            <person name="Ball S.G."/>
            <person name="Gile G.H."/>
            <person name="Hirakawa Y."/>
            <person name="Hopkins J.F."/>
            <person name="Kuo A."/>
            <person name="Rensing S.A."/>
            <person name="Schmutz J."/>
            <person name="Symeonidi A."/>
            <person name="Elias M."/>
            <person name="Eveleigh R.J."/>
            <person name="Herman E.K."/>
            <person name="Klute M.J."/>
            <person name="Nakayama T."/>
            <person name="Obornik M."/>
            <person name="Reyes-Prieto A."/>
            <person name="Armbrust E.V."/>
            <person name="Aves S.J."/>
            <person name="Beiko R.G."/>
            <person name="Coutinho P."/>
            <person name="Dacks J.B."/>
            <person name="Durnford D.G."/>
            <person name="Fast N.M."/>
            <person name="Green B.R."/>
            <person name="Grisdale C.J."/>
            <person name="Hempel F."/>
            <person name="Henrissat B."/>
            <person name="Hoppner M.P."/>
            <person name="Ishida K."/>
            <person name="Kim E."/>
            <person name="Koreny L."/>
            <person name="Kroth P.G."/>
            <person name="Liu Y."/>
            <person name="Malik S.B."/>
            <person name="Maier U.G."/>
            <person name="McRose D."/>
            <person name="Mock T."/>
            <person name="Neilson J.A."/>
            <person name="Onodera N.T."/>
            <person name="Poole A.M."/>
            <person name="Pritham E.J."/>
            <person name="Richards T.A."/>
            <person name="Rocap G."/>
            <person name="Roy S.W."/>
            <person name="Sarai C."/>
            <person name="Schaack S."/>
            <person name="Shirato S."/>
            <person name="Slamovits C.H."/>
            <person name="Spencer D.F."/>
            <person name="Suzuki S."/>
            <person name="Worden A.Z."/>
            <person name="Zauner S."/>
            <person name="Barry K."/>
            <person name="Bell C."/>
            <person name="Bharti A.K."/>
            <person name="Crow J.A."/>
            <person name="Grimwood J."/>
            <person name="Kramer R."/>
            <person name="Lindquist E."/>
            <person name="Lucas S."/>
            <person name="Salamov A."/>
            <person name="McFadden G.I."/>
            <person name="Lane C.E."/>
            <person name="Keeling P.J."/>
            <person name="Gray M.W."/>
            <person name="Grigoriev I.V."/>
            <person name="Archibald J.M."/>
        </authorList>
    </citation>
    <scope>NUCLEOTIDE SEQUENCE</scope>
    <source>
        <strain evidence="2 4">CCMP2712</strain>
    </source>
</reference>
<dbReference type="KEGG" id="gtt:GUITHDRAFT_143271"/>
<dbReference type="HOGENOM" id="CLU_513363_0_0_1"/>
<dbReference type="EMBL" id="JH993037">
    <property type="protein sequence ID" value="EKX39681.1"/>
    <property type="molecule type" value="Genomic_DNA"/>
</dbReference>
<reference evidence="4" key="2">
    <citation type="submission" date="2012-11" db="EMBL/GenBank/DDBJ databases">
        <authorList>
            <person name="Kuo A."/>
            <person name="Curtis B.A."/>
            <person name="Tanifuji G."/>
            <person name="Burki F."/>
            <person name="Gruber A."/>
            <person name="Irimia M."/>
            <person name="Maruyama S."/>
            <person name="Arias M.C."/>
            <person name="Ball S.G."/>
            <person name="Gile G.H."/>
            <person name="Hirakawa Y."/>
            <person name="Hopkins J.F."/>
            <person name="Rensing S.A."/>
            <person name="Schmutz J."/>
            <person name="Symeonidi A."/>
            <person name="Elias M."/>
            <person name="Eveleigh R.J."/>
            <person name="Herman E.K."/>
            <person name="Klute M.J."/>
            <person name="Nakayama T."/>
            <person name="Obornik M."/>
            <person name="Reyes-Prieto A."/>
            <person name="Armbrust E.V."/>
            <person name="Aves S.J."/>
            <person name="Beiko R.G."/>
            <person name="Coutinho P."/>
            <person name="Dacks J.B."/>
            <person name="Durnford D.G."/>
            <person name="Fast N.M."/>
            <person name="Green B.R."/>
            <person name="Grisdale C."/>
            <person name="Hempe F."/>
            <person name="Henrissat B."/>
            <person name="Hoppner M.P."/>
            <person name="Ishida K.-I."/>
            <person name="Kim E."/>
            <person name="Koreny L."/>
            <person name="Kroth P.G."/>
            <person name="Liu Y."/>
            <person name="Malik S.-B."/>
            <person name="Maier U.G."/>
            <person name="McRose D."/>
            <person name="Mock T."/>
            <person name="Neilson J.A."/>
            <person name="Onodera N.T."/>
            <person name="Poole A.M."/>
            <person name="Pritham E.J."/>
            <person name="Richards T.A."/>
            <person name="Rocap G."/>
            <person name="Roy S.W."/>
            <person name="Sarai C."/>
            <person name="Schaack S."/>
            <person name="Shirato S."/>
            <person name="Slamovits C.H."/>
            <person name="Spencer D.F."/>
            <person name="Suzuki S."/>
            <person name="Worden A.Z."/>
            <person name="Zauner S."/>
            <person name="Barry K."/>
            <person name="Bell C."/>
            <person name="Bharti A.K."/>
            <person name="Crow J.A."/>
            <person name="Grimwood J."/>
            <person name="Kramer R."/>
            <person name="Lindquist E."/>
            <person name="Lucas S."/>
            <person name="Salamov A."/>
            <person name="McFadden G.I."/>
            <person name="Lane C.E."/>
            <person name="Keeling P.J."/>
            <person name="Gray M.W."/>
            <person name="Grigoriev I.V."/>
            <person name="Archibald J.M."/>
        </authorList>
    </citation>
    <scope>NUCLEOTIDE SEQUENCE</scope>
    <source>
        <strain evidence="4">CCMP2712</strain>
    </source>
</reference>
<sequence length="531" mass="59312">MTSEEGQEGKMRAEGSERRGEMDDWVAARRKDADPHSSKEYTRSIQLKENLVSITAKKPQYGVVLLNIVVAILLDEFVSSVEEEKAEVRRQAELKIKAQMDEVKNPLEPLLETLRHFKSAQDLRDKILSLYQELNDGLYRLHFDPPIYLSVDDFENITENRSLCNAQGEIGEEDFLTIINHQLKQHIELCLSDSMAEASPVLSSIMSSIKLLMLSVDEIKTAKLEELRQNSSTGQRGAAAVMEVTRKQEGEVEMKENETVAEENGTESKENGAEGKGTEQGAEAEDLSSAMKIFVQKVKILNEVQGKSVELIESLHRHLDSFQDKLMARSVAMHTSKGKHGAASGRSKERSSHLEKGEEHNHSARTKRSVSPPDASTFRSLEPHPGVRNPIAGHDRVSRSAELAASTHRPQPRGRMRVDREGTPPSILSVLAGSRSPSLRADVVNASSRHGYNDEFIRSAIQDLGRASPPQERVTSQQKEQLIFGHQESREGYSTLVSQSSRSPALHPRLRMLTKEREGLRPHADPLHSPR</sequence>
<dbReference type="PaxDb" id="55529-EKX39681"/>
<dbReference type="EnsemblProtists" id="EKX39681">
    <property type="protein sequence ID" value="EKX39681"/>
    <property type="gene ID" value="GUITHDRAFT_143271"/>
</dbReference>